<evidence type="ECO:0000259" key="1">
    <source>
        <dbReference type="Pfam" id="PF05305"/>
    </source>
</evidence>
<dbReference type="AlphaFoldDB" id="K5BCS9"/>
<comment type="caution">
    <text evidence="2">The sequence shown here is derived from an EMBL/GenBank/DDBJ whole genome shotgun (WGS) entry which is preliminary data.</text>
</comment>
<dbReference type="Pfam" id="PF05305">
    <property type="entry name" value="DUF732"/>
    <property type="match status" value="1"/>
</dbReference>
<accession>K5BCS9</accession>
<gene>
    <name evidence="2" type="ORF">C731_4933</name>
</gene>
<dbReference type="Proteomes" id="UP000006265">
    <property type="component" value="Unassembled WGS sequence"/>
</dbReference>
<dbReference type="EMBL" id="AMRA01000160">
    <property type="protein sequence ID" value="EKF21076.1"/>
    <property type="molecule type" value="Genomic_DNA"/>
</dbReference>
<keyword evidence="3" id="KW-1185">Reference proteome</keyword>
<feature type="domain" description="DUF732" evidence="1">
    <location>
        <begin position="2"/>
        <end position="59"/>
    </location>
</feature>
<protein>
    <recommendedName>
        <fullName evidence="1">DUF732 domain-containing protein</fullName>
    </recommendedName>
</protein>
<dbReference type="PATRIC" id="fig|1122247.3.peg.4729"/>
<dbReference type="eggNOG" id="ENOG5031U0E">
    <property type="taxonomic scope" value="Bacteria"/>
</dbReference>
<sequence length="77" mass="8089">MGVHYGSMIDMIDIGKLTCHELRFGVAPPPVLDELVTVGFAPMESAIILMAAVDNLCPDTGPAVAAWARSIGHTTPV</sequence>
<name>K5BCS9_MYCHD</name>
<organism evidence="2 3">
    <name type="scientific">Mycolicibacterium hassiacum (strain DSM 44199 / CIP 105218 / JCM 12690 / 3849)</name>
    <name type="common">Mycobacterium hassiacum</name>
    <dbReference type="NCBI Taxonomy" id="1122247"/>
    <lineage>
        <taxon>Bacteria</taxon>
        <taxon>Bacillati</taxon>
        <taxon>Actinomycetota</taxon>
        <taxon>Actinomycetes</taxon>
        <taxon>Mycobacteriales</taxon>
        <taxon>Mycobacteriaceae</taxon>
        <taxon>Mycolicibacterium</taxon>
    </lineage>
</organism>
<proteinExistence type="predicted"/>
<evidence type="ECO:0000313" key="3">
    <source>
        <dbReference type="Proteomes" id="UP000006265"/>
    </source>
</evidence>
<dbReference type="InterPro" id="IPR007969">
    <property type="entry name" value="DUF732"/>
</dbReference>
<reference evidence="2 3" key="1">
    <citation type="journal article" date="2012" name="J. Bacteriol.">
        <title>Genome sequence of Mycobacterium hassiacum DSM 44199, a rare source of heat-stable mycobacterial proteins.</title>
        <authorList>
            <person name="Tiago I."/>
            <person name="Maranha A."/>
            <person name="Mendes V."/>
            <person name="Alarico S."/>
            <person name="Moynihan P.J."/>
            <person name="Clarke A.J."/>
            <person name="Macedo-Ribeiro S."/>
            <person name="Pereira P.J."/>
            <person name="Empadinhas N."/>
        </authorList>
    </citation>
    <scope>NUCLEOTIDE SEQUENCE [LARGE SCALE GENOMIC DNA]</scope>
    <source>
        <strain evidence="3">DSM 44199 / CIP 105218 / JCM 12690 / 3849</strain>
    </source>
</reference>
<evidence type="ECO:0000313" key="2">
    <source>
        <dbReference type="EMBL" id="EKF21076.1"/>
    </source>
</evidence>
<dbReference type="STRING" id="1122247.GCA_000379865_03215"/>